<keyword evidence="1" id="KW-0472">Membrane</keyword>
<feature type="transmembrane region" description="Helical" evidence="1">
    <location>
        <begin position="426"/>
        <end position="445"/>
    </location>
</feature>
<protein>
    <submittedName>
        <fullName evidence="3">DNase I-like protein</fullName>
    </submittedName>
</protein>
<feature type="domain" description="Inositol polyphosphate-related phosphatase" evidence="2">
    <location>
        <begin position="2"/>
        <end position="379"/>
    </location>
</feature>
<dbReference type="OrthoDB" id="62798at2759"/>
<dbReference type="InterPro" id="IPR036691">
    <property type="entry name" value="Endo/exonu/phosph_ase_sf"/>
</dbReference>
<evidence type="ECO:0000313" key="3">
    <source>
        <dbReference type="EMBL" id="KAF2196354.1"/>
    </source>
</evidence>
<keyword evidence="1" id="KW-0812">Transmembrane</keyword>
<dbReference type="Pfam" id="PF22669">
    <property type="entry name" value="Exo_endo_phos2"/>
    <property type="match status" value="1"/>
</dbReference>
<dbReference type="GO" id="GO:0004439">
    <property type="term" value="F:phosphatidylinositol-4,5-bisphosphate 5-phosphatase activity"/>
    <property type="evidence" value="ECO:0007669"/>
    <property type="project" value="TreeGrafter"/>
</dbReference>
<name>A0A9P4JFK9_9PLEO</name>
<dbReference type="SMART" id="SM00128">
    <property type="entry name" value="IPPc"/>
    <property type="match status" value="1"/>
</dbReference>
<sequence length="448" mass="50082">MSFFELYLVTFNCARELIDPSTFAPNLFSALPSSSQDIPDIFAISLQEIAPIAYSFLGGSYLTPYFDRITSTVQLAAKIRTNEQATLEHVVTRSLGMTAIMVFAKPEFAQRVQWIQSAAAGVGLWNMGNKGAVGVRIGLSIDSQTYTTEEANGERILTLTAAHLAPHEPSSETRNKDWENIVRNLVFINNDHSGYTFAEENKPLLSSSLSAPSAPPPDNTGLYDAGSHIFFAGDLNYRTRDIRPVDSSHLSFPQPVSSPSSPFHFSHLLETDQLNRERTANRTLHGFQENPIAFPPTYKYSSKQGQHLNTLTDSPNDHEAEEYWAWASHRWPSYCDRILYVLSSSSQSKPRTYTALPVQRTSDHRPVALSARIKLEPVSAKEAREVQEKRPFDINPYWRSRKSAARQLEIVVGIASYLALTKKGNTLLAVIGGLVFASWYMAYWIRAA</sequence>
<evidence type="ECO:0000256" key="1">
    <source>
        <dbReference type="SAM" id="Phobius"/>
    </source>
</evidence>
<keyword evidence="4" id="KW-1185">Reference proteome</keyword>
<dbReference type="PANTHER" id="PTHR11200">
    <property type="entry name" value="INOSITOL 5-PHOSPHATASE"/>
    <property type="match status" value="1"/>
</dbReference>
<gene>
    <name evidence="3" type="ORF">GQ43DRAFT_405284</name>
</gene>
<dbReference type="Proteomes" id="UP000799536">
    <property type="component" value="Unassembled WGS sequence"/>
</dbReference>
<dbReference type="PANTHER" id="PTHR11200:SF286">
    <property type="entry name" value="5-PHOSPHATASE, PUTATIVE (AFU_ORTHOLOGUE AFUA_5G07600)-RELATED"/>
    <property type="match status" value="1"/>
</dbReference>
<evidence type="ECO:0000313" key="4">
    <source>
        <dbReference type="Proteomes" id="UP000799536"/>
    </source>
</evidence>
<reference evidence="3" key="1">
    <citation type="journal article" date="2020" name="Stud. Mycol.">
        <title>101 Dothideomycetes genomes: a test case for predicting lifestyles and emergence of pathogens.</title>
        <authorList>
            <person name="Haridas S."/>
            <person name="Albert R."/>
            <person name="Binder M."/>
            <person name="Bloem J."/>
            <person name="Labutti K."/>
            <person name="Salamov A."/>
            <person name="Andreopoulos B."/>
            <person name="Baker S."/>
            <person name="Barry K."/>
            <person name="Bills G."/>
            <person name="Bluhm B."/>
            <person name="Cannon C."/>
            <person name="Castanera R."/>
            <person name="Culley D."/>
            <person name="Daum C."/>
            <person name="Ezra D."/>
            <person name="Gonzalez J."/>
            <person name="Henrissat B."/>
            <person name="Kuo A."/>
            <person name="Liang C."/>
            <person name="Lipzen A."/>
            <person name="Lutzoni F."/>
            <person name="Magnuson J."/>
            <person name="Mondo S."/>
            <person name="Nolan M."/>
            <person name="Ohm R."/>
            <person name="Pangilinan J."/>
            <person name="Park H.-J."/>
            <person name="Ramirez L."/>
            <person name="Alfaro M."/>
            <person name="Sun H."/>
            <person name="Tritt A."/>
            <person name="Yoshinaga Y."/>
            <person name="Zwiers L.-H."/>
            <person name="Turgeon B."/>
            <person name="Goodwin S."/>
            <person name="Spatafora J."/>
            <person name="Crous P."/>
            <person name="Grigoriev I."/>
        </authorList>
    </citation>
    <scope>NUCLEOTIDE SEQUENCE</scope>
    <source>
        <strain evidence="3">ATCC 74209</strain>
    </source>
</reference>
<comment type="caution">
    <text evidence="3">The sequence shown here is derived from an EMBL/GenBank/DDBJ whole genome shotgun (WGS) entry which is preliminary data.</text>
</comment>
<evidence type="ECO:0000259" key="2">
    <source>
        <dbReference type="SMART" id="SM00128"/>
    </source>
</evidence>
<organism evidence="3 4">
    <name type="scientific">Delitschia confertaspora ATCC 74209</name>
    <dbReference type="NCBI Taxonomy" id="1513339"/>
    <lineage>
        <taxon>Eukaryota</taxon>
        <taxon>Fungi</taxon>
        <taxon>Dikarya</taxon>
        <taxon>Ascomycota</taxon>
        <taxon>Pezizomycotina</taxon>
        <taxon>Dothideomycetes</taxon>
        <taxon>Pleosporomycetidae</taxon>
        <taxon>Pleosporales</taxon>
        <taxon>Delitschiaceae</taxon>
        <taxon>Delitschia</taxon>
    </lineage>
</organism>
<dbReference type="GO" id="GO:0046856">
    <property type="term" value="P:phosphatidylinositol dephosphorylation"/>
    <property type="evidence" value="ECO:0007669"/>
    <property type="project" value="InterPro"/>
</dbReference>
<dbReference type="Gene3D" id="3.60.10.10">
    <property type="entry name" value="Endonuclease/exonuclease/phosphatase"/>
    <property type="match status" value="1"/>
</dbReference>
<dbReference type="InterPro" id="IPR046985">
    <property type="entry name" value="IP5"/>
</dbReference>
<dbReference type="InterPro" id="IPR000300">
    <property type="entry name" value="IPPc"/>
</dbReference>
<dbReference type="AlphaFoldDB" id="A0A9P4JFK9"/>
<dbReference type="EMBL" id="ML994410">
    <property type="protein sequence ID" value="KAF2196354.1"/>
    <property type="molecule type" value="Genomic_DNA"/>
</dbReference>
<keyword evidence="1" id="KW-1133">Transmembrane helix</keyword>
<accession>A0A9P4JFK9</accession>
<proteinExistence type="predicted"/>
<dbReference type="SUPFAM" id="SSF56219">
    <property type="entry name" value="DNase I-like"/>
    <property type="match status" value="1"/>
</dbReference>